<dbReference type="SUPFAM" id="SSF144083">
    <property type="entry name" value="Magnesium transport protein CorA, transmembrane region"/>
    <property type="match status" value="1"/>
</dbReference>
<feature type="region of interest" description="Disordered" evidence="11">
    <location>
        <begin position="77"/>
        <end position="131"/>
    </location>
</feature>
<dbReference type="Pfam" id="PF22099">
    <property type="entry name" value="MRS2-like"/>
    <property type="match status" value="2"/>
</dbReference>
<keyword evidence="6" id="KW-0809">Transit peptide</keyword>
<evidence type="ECO:0000256" key="7">
    <source>
        <dbReference type="ARBA" id="ARBA00022989"/>
    </source>
</evidence>
<proteinExistence type="inferred from homology"/>
<comment type="similarity">
    <text evidence="2 10">Belongs to the CorA metal ion transporter (MIT) (TC 1.A.35) family.</text>
</comment>
<dbReference type="InterPro" id="IPR045863">
    <property type="entry name" value="CorA_TM1_TM2"/>
</dbReference>
<evidence type="ECO:0000256" key="6">
    <source>
        <dbReference type="ARBA" id="ARBA00022946"/>
    </source>
</evidence>
<protein>
    <recommendedName>
        <fullName evidence="10">Magnesium transporter</fullName>
    </recommendedName>
</protein>
<evidence type="ECO:0000256" key="9">
    <source>
        <dbReference type="ARBA" id="ARBA00023136"/>
    </source>
</evidence>
<dbReference type="GO" id="GO:0045016">
    <property type="term" value="P:mitochondrial magnesium ion transmembrane transport"/>
    <property type="evidence" value="ECO:0007669"/>
    <property type="project" value="TreeGrafter"/>
</dbReference>
<dbReference type="PANTHER" id="PTHR13890">
    <property type="entry name" value="RNA SPLICING PROTEIN MRS2, MITOCHONDRIAL"/>
    <property type="match status" value="1"/>
</dbReference>
<feature type="compositionally biased region" description="Low complexity" evidence="11">
    <location>
        <begin position="218"/>
        <end position="231"/>
    </location>
</feature>
<evidence type="ECO:0000256" key="2">
    <source>
        <dbReference type="ARBA" id="ARBA00009765"/>
    </source>
</evidence>
<feature type="compositionally biased region" description="Polar residues" evidence="11">
    <location>
        <begin position="232"/>
        <end position="249"/>
    </location>
</feature>
<feature type="compositionally biased region" description="Basic and acidic residues" evidence="11">
    <location>
        <begin position="92"/>
        <end position="103"/>
    </location>
</feature>
<dbReference type="CDD" id="cd12823">
    <property type="entry name" value="Mrs2_Mfm1p-like"/>
    <property type="match status" value="1"/>
</dbReference>
<dbReference type="Gene3D" id="1.20.58.340">
    <property type="entry name" value="Magnesium transport protein CorA, transmembrane region"/>
    <property type="match status" value="1"/>
</dbReference>
<evidence type="ECO:0000256" key="8">
    <source>
        <dbReference type="ARBA" id="ARBA00023065"/>
    </source>
</evidence>
<evidence type="ECO:0000313" key="12">
    <source>
        <dbReference type="EMBL" id="KAJ8988495.1"/>
    </source>
</evidence>
<dbReference type="InterPro" id="IPR039204">
    <property type="entry name" value="MRS2-like"/>
</dbReference>
<keyword evidence="5 10" id="KW-0460">Magnesium</keyword>
<keyword evidence="7 10" id="KW-1133">Transmembrane helix</keyword>
<keyword evidence="9 10" id="KW-0472">Membrane</keyword>
<keyword evidence="4 10" id="KW-0812">Transmembrane</keyword>
<dbReference type="AlphaFoldDB" id="A0AAN6ERG7"/>
<dbReference type="PANTHER" id="PTHR13890:SF0">
    <property type="entry name" value="MAGNESIUM TRANSPORTER MRS2 HOMOLOG, MITOCHONDRIAL"/>
    <property type="match status" value="1"/>
</dbReference>
<dbReference type="GO" id="GO:0015095">
    <property type="term" value="F:magnesium ion transmembrane transporter activity"/>
    <property type="evidence" value="ECO:0007669"/>
    <property type="project" value="TreeGrafter"/>
</dbReference>
<evidence type="ECO:0000313" key="13">
    <source>
        <dbReference type="Proteomes" id="UP001161757"/>
    </source>
</evidence>
<feature type="region of interest" description="Disordered" evidence="11">
    <location>
        <begin position="218"/>
        <end position="255"/>
    </location>
</feature>
<dbReference type="GO" id="GO:0005743">
    <property type="term" value="C:mitochondrial inner membrane"/>
    <property type="evidence" value="ECO:0007669"/>
    <property type="project" value="UniProtKB-SubCell"/>
</dbReference>
<evidence type="ECO:0000256" key="11">
    <source>
        <dbReference type="SAM" id="MobiDB-lite"/>
    </source>
</evidence>
<evidence type="ECO:0000256" key="1">
    <source>
        <dbReference type="ARBA" id="ARBA00004141"/>
    </source>
</evidence>
<dbReference type="EMBL" id="JAJGCB010000018">
    <property type="protein sequence ID" value="KAJ8988495.1"/>
    <property type="molecule type" value="Genomic_DNA"/>
</dbReference>
<evidence type="ECO:0000256" key="5">
    <source>
        <dbReference type="ARBA" id="ARBA00022842"/>
    </source>
</evidence>
<organism evidence="12 13">
    <name type="scientific">Exophiala dermatitidis</name>
    <name type="common">Black yeast-like fungus</name>
    <name type="synonym">Wangiella dermatitidis</name>
    <dbReference type="NCBI Taxonomy" id="5970"/>
    <lineage>
        <taxon>Eukaryota</taxon>
        <taxon>Fungi</taxon>
        <taxon>Dikarya</taxon>
        <taxon>Ascomycota</taxon>
        <taxon>Pezizomycotina</taxon>
        <taxon>Eurotiomycetes</taxon>
        <taxon>Chaetothyriomycetidae</taxon>
        <taxon>Chaetothyriales</taxon>
        <taxon>Herpotrichiellaceae</taxon>
        <taxon>Exophiala</taxon>
    </lineage>
</organism>
<feature type="transmembrane region" description="Helical" evidence="10">
    <location>
        <begin position="464"/>
        <end position="485"/>
    </location>
</feature>
<feature type="compositionally biased region" description="Polar residues" evidence="11">
    <location>
        <begin position="77"/>
        <end position="88"/>
    </location>
</feature>
<feature type="transmembrane region" description="Helical" evidence="10">
    <location>
        <begin position="434"/>
        <end position="458"/>
    </location>
</feature>
<sequence>MLKRLLRAVPPGRCRSAACSSLGAYFRVPLGLPGTIVSIRPQSPRIPQACIQLPPVRTAAAATRDLGNRFRRVRYFSSQRPSRPQPGTATVDHTERFKDKEPDEHDEDGDEHGQDPSEPPAAIAITPGNGSSATNDIKISCIYFSKDDPQTSHETELTKTQIAEQFDLRYRDLRDIDLRSEAVTRILVRPATILVQFFDLCIIIQADEALLVTGISKGSKNGKNGGNNNNNYPHGSTRGTSTNNGSAPSSKPPAGHVVLEQDFKSRMVGLNQDEASNASALPFELRAVEAALVAVLSTLREELISARYEAEHSARELRLESGLAFVGLDLLFERSRRLGQIEQKARLVRETIREVLDSDEDLAAMYLTDTARGHPHPVSDHQEAEYMLEAYHKAADTLVESAAGAIAVIRKKENTFRSALAVQRNQIMFLEARIAIHTLGLAAGTLVAGLFGMNLINYAEENPLGFPVVTTICCVLSALFSIYGARKLRRIQTLKEIQGYKQGER</sequence>
<accession>A0AAN6ERG7</accession>
<evidence type="ECO:0000256" key="10">
    <source>
        <dbReference type="RuleBase" id="RU366042"/>
    </source>
</evidence>
<reference evidence="12" key="1">
    <citation type="submission" date="2023-01" db="EMBL/GenBank/DDBJ databases">
        <title>Exophiala dermititidis isolated from Cystic Fibrosis Patient.</title>
        <authorList>
            <person name="Kurbessoian T."/>
            <person name="Crocker A."/>
            <person name="Murante D."/>
            <person name="Hogan D.A."/>
            <person name="Stajich J.E."/>
        </authorList>
    </citation>
    <scope>NUCLEOTIDE SEQUENCE</scope>
    <source>
        <strain evidence="12">Ex8</strain>
    </source>
</reference>
<keyword evidence="10" id="KW-0496">Mitochondrion</keyword>
<comment type="subcellular location">
    <subcellularLocation>
        <location evidence="1">Membrane</location>
        <topology evidence="1">Multi-pass membrane protein</topology>
    </subcellularLocation>
    <subcellularLocation>
        <location evidence="10">Mitochondrion inner membrane</location>
        <topology evidence="10">Multi-pass membrane protein</topology>
    </subcellularLocation>
</comment>
<evidence type="ECO:0000256" key="4">
    <source>
        <dbReference type="ARBA" id="ARBA00022692"/>
    </source>
</evidence>
<dbReference type="Proteomes" id="UP001161757">
    <property type="component" value="Unassembled WGS sequence"/>
</dbReference>
<name>A0AAN6ERG7_EXODE</name>
<dbReference type="Gene3D" id="2.40.128.330">
    <property type="match status" value="1"/>
</dbReference>
<keyword evidence="3 10" id="KW-0813">Transport</keyword>
<keyword evidence="8 10" id="KW-0406">Ion transport</keyword>
<keyword evidence="10" id="KW-0999">Mitochondrion inner membrane</keyword>
<evidence type="ECO:0000256" key="3">
    <source>
        <dbReference type="ARBA" id="ARBA00022448"/>
    </source>
</evidence>
<gene>
    <name evidence="12" type="primary">MRS2_2</name>
    <name evidence="12" type="ORF">HRR80_007521</name>
</gene>
<comment type="caution">
    <text evidence="12">The sequence shown here is derived from an EMBL/GenBank/DDBJ whole genome shotgun (WGS) entry which is preliminary data.</text>
</comment>